<proteinExistence type="predicted"/>
<organism evidence="1 2">
    <name type="scientific">Parelaphostrongylus tenuis</name>
    <name type="common">Meningeal worm</name>
    <dbReference type="NCBI Taxonomy" id="148309"/>
    <lineage>
        <taxon>Eukaryota</taxon>
        <taxon>Metazoa</taxon>
        <taxon>Ecdysozoa</taxon>
        <taxon>Nematoda</taxon>
        <taxon>Chromadorea</taxon>
        <taxon>Rhabditida</taxon>
        <taxon>Rhabditina</taxon>
        <taxon>Rhabditomorpha</taxon>
        <taxon>Strongyloidea</taxon>
        <taxon>Metastrongylidae</taxon>
        <taxon>Parelaphostrongylus</taxon>
    </lineage>
</organism>
<keyword evidence="2" id="KW-1185">Reference proteome</keyword>
<reference evidence="1" key="1">
    <citation type="submission" date="2021-06" db="EMBL/GenBank/DDBJ databases">
        <title>Parelaphostrongylus tenuis whole genome reference sequence.</title>
        <authorList>
            <person name="Garwood T.J."/>
            <person name="Larsen P.A."/>
            <person name="Fountain-Jones N.M."/>
            <person name="Garbe J.R."/>
            <person name="Macchietto M.G."/>
            <person name="Kania S.A."/>
            <person name="Gerhold R.W."/>
            <person name="Richards J.E."/>
            <person name="Wolf T.M."/>
        </authorList>
    </citation>
    <scope>NUCLEOTIDE SEQUENCE</scope>
    <source>
        <strain evidence="1">MNPRO001-30</strain>
        <tissue evidence="1">Meninges</tissue>
    </source>
</reference>
<name>A0AAD5R4M3_PARTN</name>
<dbReference type="AlphaFoldDB" id="A0AAD5R4M3"/>
<gene>
    <name evidence="1" type="ORF">KIN20_031071</name>
</gene>
<dbReference type="EMBL" id="JAHQIW010006612">
    <property type="protein sequence ID" value="KAJ1369582.1"/>
    <property type="molecule type" value="Genomic_DNA"/>
</dbReference>
<sequence length="102" mass="11122">MGASSRLNSLTADKVKPPHCLIVGSTVTALCEMGKICEPAKGMGIQTTDANFTSISGTLTTSNIIMANWSKEMWQGVVNRAVRYYHRVRLVCTSPRHLPTVN</sequence>
<accession>A0AAD5R4M3</accession>
<evidence type="ECO:0000313" key="2">
    <source>
        <dbReference type="Proteomes" id="UP001196413"/>
    </source>
</evidence>
<comment type="caution">
    <text evidence="1">The sequence shown here is derived from an EMBL/GenBank/DDBJ whole genome shotgun (WGS) entry which is preliminary data.</text>
</comment>
<dbReference type="Proteomes" id="UP001196413">
    <property type="component" value="Unassembled WGS sequence"/>
</dbReference>
<evidence type="ECO:0000313" key="1">
    <source>
        <dbReference type="EMBL" id="KAJ1369582.1"/>
    </source>
</evidence>
<protein>
    <submittedName>
        <fullName evidence="1">Uncharacterized protein</fullName>
    </submittedName>
</protein>